<sequence>MRASMARGSSFGALARRGISWCLLALPLAAAPAAAQQAVLNTDSKTIPAFALWCLTGTDLQMVPCGPAAPLSVMTMPFVRATPNSFMFPVTAEPQQFLITQPAGSMSYRAFNPCAQADVRVTSVMALAPITTTATTYPGVLKVTSATGTIDRFSGLRFGRGSETVGSAKNPMTGQQRIVSAMLVPIPGYPSDLAGLTCEFEIHYGGGG</sequence>
<feature type="chain" id="PRO_5021821754" evidence="1">
    <location>
        <begin position="36"/>
        <end position="208"/>
    </location>
</feature>
<dbReference type="Proteomes" id="UP001055303">
    <property type="component" value="Unassembled WGS sequence"/>
</dbReference>
<dbReference type="OrthoDB" id="8000238at2"/>
<feature type="signal peptide" evidence="1">
    <location>
        <begin position="1"/>
        <end position="35"/>
    </location>
</feature>
<keyword evidence="5" id="KW-1185">Reference proteome</keyword>
<organism evidence="3 4">
    <name type="scientific">Methylobacterium dankookense</name>
    <dbReference type="NCBI Taxonomy" id="560405"/>
    <lineage>
        <taxon>Bacteria</taxon>
        <taxon>Pseudomonadati</taxon>
        <taxon>Pseudomonadota</taxon>
        <taxon>Alphaproteobacteria</taxon>
        <taxon>Hyphomicrobiales</taxon>
        <taxon>Methylobacteriaceae</taxon>
        <taxon>Methylobacterium</taxon>
    </lineage>
</organism>
<reference evidence="2" key="2">
    <citation type="journal article" date="2021" name="Front. Microbiol.">
        <title>Comprehensive Comparative Genomics and Phenotyping of Methylobacterium Species.</title>
        <authorList>
            <person name="Alessa O."/>
            <person name="Ogura Y."/>
            <person name="Fujitani Y."/>
            <person name="Takami H."/>
            <person name="Hayashi T."/>
            <person name="Sahin N."/>
            <person name="Tani A."/>
        </authorList>
    </citation>
    <scope>NUCLEOTIDE SEQUENCE</scope>
    <source>
        <strain evidence="2">DSM 22415</strain>
    </source>
</reference>
<evidence type="ECO:0000313" key="3">
    <source>
        <dbReference type="EMBL" id="VUF15163.1"/>
    </source>
</evidence>
<gene>
    <name evidence="2" type="ORF">IFDJLNFL_4631</name>
    <name evidence="3" type="ORF">MTDSW087_04898</name>
</gene>
<evidence type="ECO:0000313" key="4">
    <source>
        <dbReference type="Proteomes" id="UP000401717"/>
    </source>
</evidence>
<reference evidence="3 4" key="1">
    <citation type="submission" date="2019-06" db="EMBL/GenBank/DDBJ databases">
        <authorList>
            <person name="Rodrigo-Torres L."/>
            <person name="Arahal R. D."/>
            <person name="Lucena T."/>
        </authorList>
    </citation>
    <scope>NUCLEOTIDE SEQUENCE [LARGE SCALE GENOMIC DNA]</scope>
    <source>
        <strain evidence="3 4">SW08-7</strain>
    </source>
</reference>
<accession>A0A564G3T1</accession>
<evidence type="ECO:0000313" key="2">
    <source>
        <dbReference type="EMBL" id="GJD58708.1"/>
    </source>
</evidence>
<dbReference type="Proteomes" id="UP000401717">
    <property type="component" value="Unassembled WGS sequence"/>
</dbReference>
<protein>
    <submittedName>
        <fullName evidence="3">Uncharacterized protein</fullName>
    </submittedName>
</protein>
<name>A0A564G3T1_9HYPH</name>
<evidence type="ECO:0000313" key="5">
    <source>
        <dbReference type="Proteomes" id="UP001055303"/>
    </source>
</evidence>
<evidence type="ECO:0000256" key="1">
    <source>
        <dbReference type="SAM" id="SignalP"/>
    </source>
</evidence>
<reference evidence="2" key="3">
    <citation type="submission" date="2021-08" db="EMBL/GenBank/DDBJ databases">
        <authorList>
            <person name="Tani A."/>
            <person name="Ola A."/>
            <person name="Ogura Y."/>
            <person name="Katsura K."/>
            <person name="Hayashi T."/>
        </authorList>
    </citation>
    <scope>NUCLEOTIDE SEQUENCE</scope>
    <source>
        <strain evidence="2">DSM 22415</strain>
    </source>
</reference>
<proteinExistence type="predicted"/>
<dbReference type="EMBL" id="CABFVH010000048">
    <property type="protein sequence ID" value="VUF15163.1"/>
    <property type="molecule type" value="Genomic_DNA"/>
</dbReference>
<dbReference type="EMBL" id="BPQI01000164">
    <property type="protein sequence ID" value="GJD58708.1"/>
    <property type="molecule type" value="Genomic_DNA"/>
</dbReference>
<keyword evidence="1" id="KW-0732">Signal</keyword>
<dbReference type="RefSeq" id="WP_144767517.1">
    <property type="nucleotide sequence ID" value="NZ_BPQI01000164.1"/>
</dbReference>
<dbReference type="AlphaFoldDB" id="A0A564G3T1"/>